<dbReference type="RefSeq" id="WP_345723012.1">
    <property type="nucleotide sequence ID" value="NZ_BAABRU010000011.1"/>
</dbReference>
<proteinExistence type="predicted"/>
<keyword evidence="1" id="KW-0732">Signal</keyword>
<feature type="chain" id="PRO_5045667660" description="DUF4363 family protein" evidence="1">
    <location>
        <begin position="24"/>
        <end position="128"/>
    </location>
</feature>
<protein>
    <recommendedName>
        <fullName evidence="4">DUF4363 family protein</fullName>
    </recommendedName>
</protein>
<dbReference type="EMBL" id="BAABRU010000011">
    <property type="protein sequence ID" value="GAA5529397.1"/>
    <property type="molecule type" value="Genomic_DNA"/>
</dbReference>
<dbReference type="PROSITE" id="PS51257">
    <property type="entry name" value="PROKAR_LIPOPROTEIN"/>
    <property type="match status" value="1"/>
</dbReference>
<name>A0ABP9X1U3_9CHLR</name>
<evidence type="ECO:0000256" key="1">
    <source>
        <dbReference type="SAM" id="SignalP"/>
    </source>
</evidence>
<evidence type="ECO:0000313" key="2">
    <source>
        <dbReference type="EMBL" id="GAA5529397.1"/>
    </source>
</evidence>
<feature type="signal peptide" evidence="1">
    <location>
        <begin position="1"/>
        <end position="23"/>
    </location>
</feature>
<dbReference type="Proteomes" id="UP001428290">
    <property type="component" value="Unassembled WGS sequence"/>
</dbReference>
<gene>
    <name evidence="2" type="ORF">Hgul01_03206</name>
</gene>
<accession>A0ABP9X1U3</accession>
<sequence length="128" mass="14040">MRRWFLVLSLLVMLVGCSGSSIATQVSDTVQQLSETSVQDLVDRLSGIEEAVRNNDWEQTRALFSTVENGWNALRVPVEAAFPEIASNIQAQIDQLSQALSVELPSSEDVRAGLSNLRDQLVALLQAL</sequence>
<comment type="caution">
    <text evidence="2">The sequence shown here is derived from an EMBL/GenBank/DDBJ whole genome shotgun (WGS) entry which is preliminary data.</text>
</comment>
<keyword evidence="3" id="KW-1185">Reference proteome</keyword>
<organism evidence="2 3">
    <name type="scientific">Herpetosiphon gulosus</name>
    <dbReference type="NCBI Taxonomy" id="1973496"/>
    <lineage>
        <taxon>Bacteria</taxon>
        <taxon>Bacillati</taxon>
        <taxon>Chloroflexota</taxon>
        <taxon>Chloroflexia</taxon>
        <taxon>Herpetosiphonales</taxon>
        <taxon>Herpetosiphonaceae</taxon>
        <taxon>Herpetosiphon</taxon>
    </lineage>
</organism>
<reference evidence="2 3" key="1">
    <citation type="submission" date="2024-02" db="EMBL/GenBank/DDBJ databases">
        <title>Herpetosiphon gulosus NBRC 112829.</title>
        <authorList>
            <person name="Ichikawa N."/>
            <person name="Katano-Makiyama Y."/>
            <person name="Hidaka K."/>
        </authorList>
    </citation>
    <scope>NUCLEOTIDE SEQUENCE [LARGE SCALE GENOMIC DNA]</scope>
    <source>
        <strain evidence="2 3">NBRC 112829</strain>
    </source>
</reference>
<evidence type="ECO:0008006" key="4">
    <source>
        <dbReference type="Google" id="ProtNLM"/>
    </source>
</evidence>
<evidence type="ECO:0000313" key="3">
    <source>
        <dbReference type="Proteomes" id="UP001428290"/>
    </source>
</evidence>